<evidence type="ECO:0000256" key="1">
    <source>
        <dbReference type="ARBA" id="ARBA00004141"/>
    </source>
</evidence>
<dbReference type="Pfam" id="PF01957">
    <property type="entry name" value="NfeD"/>
    <property type="match status" value="1"/>
</dbReference>
<dbReference type="Gene3D" id="2.40.50.140">
    <property type="entry name" value="Nucleic acid-binding proteins"/>
    <property type="match status" value="1"/>
</dbReference>
<evidence type="ECO:0000259" key="6">
    <source>
        <dbReference type="Pfam" id="PF01957"/>
    </source>
</evidence>
<evidence type="ECO:0000313" key="8">
    <source>
        <dbReference type="Proteomes" id="UP000077868"/>
    </source>
</evidence>
<protein>
    <recommendedName>
        <fullName evidence="6">NfeD-like C-terminal domain-containing protein</fullName>
    </recommendedName>
</protein>
<organism evidence="7 8">
    <name type="scientific">Nocardioides dokdonensis FR1436</name>
    <dbReference type="NCBI Taxonomy" id="1300347"/>
    <lineage>
        <taxon>Bacteria</taxon>
        <taxon>Bacillati</taxon>
        <taxon>Actinomycetota</taxon>
        <taxon>Actinomycetes</taxon>
        <taxon>Propionibacteriales</taxon>
        <taxon>Nocardioidaceae</taxon>
        <taxon>Nocardioides</taxon>
    </lineage>
</organism>
<gene>
    <name evidence="7" type="ORF">I601_3375</name>
</gene>
<evidence type="ECO:0000256" key="2">
    <source>
        <dbReference type="ARBA" id="ARBA00022692"/>
    </source>
</evidence>
<sequence length="153" mass="16236">MEWWTENSWAAWLAAAAALSVAEMFSLDLIFMALAAGALAGAVTGAFDLPLVLQVLTAAAASLATLLLLRPRLIAKLHSGPDLRMSHGRLIGTQGVVTQQISATEVGRIRVGGEEWSASPYDTMTTITPGENIEVLEIRGATAYVHPVPRLEA</sequence>
<dbReference type="AlphaFoldDB" id="A0A1A9GQP5"/>
<evidence type="ECO:0000256" key="5">
    <source>
        <dbReference type="SAM" id="Phobius"/>
    </source>
</evidence>
<feature type="domain" description="NfeD-like C-terminal" evidence="6">
    <location>
        <begin position="89"/>
        <end position="147"/>
    </location>
</feature>
<dbReference type="InterPro" id="IPR012340">
    <property type="entry name" value="NA-bd_OB-fold"/>
</dbReference>
<keyword evidence="2 5" id="KW-0812">Transmembrane</keyword>
<comment type="subcellular location">
    <subcellularLocation>
        <location evidence="1">Membrane</location>
        <topology evidence="1">Multi-pass membrane protein</topology>
    </subcellularLocation>
</comment>
<dbReference type="KEGG" id="ndk:I601_3375"/>
<accession>A0A1A9GQP5</accession>
<keyword evidence="3 5" id="KW-1133">Transmembrane helix</keyword>
<name>A0A1A9GQP5_9ACTN</name>
<dbReference type="InterPro" id="IPR002810">
    <property type="entry name" value="NfeD-like_C"/>
</dbReference>
<keyword evidence="4 5" id="KW-0472">Membrane</keyword>
<proteinExistence type="predicted"/>
<dbReference type="GO" id="GO:0005886">
    <property type="term" value="C:plasma membrane"/>
    <property type="evidence" value="ECO:0007669"/>
    <property type="project" value="TreeGrafter"/>
</dbReference>
<evidence type="ECO:0000313" key="7">
    <source>
        <dbReference type="EMBL" id="ANH39781.1"/>
    </source>
</evidence>
<evidence type="ECO:0000256" key="3">
    <source>
        <dbReference type="ARBA" id="ARBA00022989"/>
    </source>
</evidence>
<feature type="transmembrane region" description="Helical" evidence="5">
    <location>
        <begin position="50"/>
        <end position="69"/>
    </location>
</feature>
<keyword evidence="8" id="KW-1185">Reference proteome</keyword>
<dbReference type="PANTHER" id="PTHR33507:SF3">
    <property type="entry name" value="INNER MEMBRANE PROTEIN YBBJ"/>
    <property type="match status" value="1"/>
</dbReference>
<dbReference type="PATRIC" id="fig|1300347.3.peg.3383"/>
<dbReference type="SUPFAM" id="SSF141322">
    <property type="entry name" value="NfeD domain-like"/>
    <property type="match status" value="1"/>
</dbReference>
<dbReference type="EMBL" id="CP015079">
    <property type="protein sequence ID" value="ANH39781.1"/>
    <property type="molecule type" value="Genomic_DNA"/>
</dbReference>
<dbReference type="OrthoDB" id="9792945at2"/>
<dbReference type="InterPro" id="IPR052165">
    <property type="entry name" value="Membrane_assoc_protease"/>
</dbReference>
<dbReference type="Proteomes" id="UP000077868">
    <property type="component" value="Chromosome"/>
</dbReference>
<dbReference type="PANTHER" id="PTHR33507">
    <property type="entry name" value="INNER MEMBRANE PROTEIN YBBJ"/>
    <property type="match status" value="1"/>
</dbReference>
<dbReference type="RefSeq" id="WP_068112212.1">
    <property type="nucleotide sequence ID" value="NZ_CP015079.1"/>
</dbReference>
<evidence type="ECO:0000256" key="4">
    <source>
        <dbReference type="ARBA" id="ARBA00023136"/>
    </source>
</evidence>
<reference evidence="7 8" key="1">
    <citation type="submission" date="2016-03" db="EMBL/GenBank/DDBJ databases">
        <title>Complete genome sequence of a soil Actinobacterium, Nocardioides dokdonensis FR1436.</title>
        <authorList>
            <person name="Kwon S.-K."/>
            <person name="Kim K."/>
            <person name="Kim J.F."/>
        </authorList>
    </citation>
    <scope>NUCLEOTIDE SEQUENCE [LARGE SCALE GENOMIC DNA]</scope>
    <source>
        <strain evidence="7 8">FR1436</strain>
    </source>
</reference>
<dbReference type="STRING" id="1300347.I601_3375"/>